<dbReference type="AlphaFoldDB" id="A0A7C2ZHC0"/>
<comment type="caution">
    <text evidence="2">The sequence shown here is derived from an EMBL/GenBank/DDBJ whole genome shotgun (WGS) entry which is preliminary data.</text>
</comment>
<dbReference type="PRINTS" id="PR00340">
    <property type="entry name" value="PIIGLNB"/>
</dbReference>
<dbReference type="InterPro" id="IPR015867">
    <property type="entry name" value="N-reg_PII/ATP_PRibTrfase_C"/>
</dbReference>
<evidence type="ECO:0000256" key="1">
    <source>
        <dbReference type="RuleBase" id="RU003936"/>
    </source>
</evidence>
<dbReference type="PROSITE" id="PS00638">
    <property type="entry name" value="PII_GLNB_CTER"/>
    <property type="match status" value="1"/>
</dbReference>
<comment type="similarity">
    <text evidence="1">Belongs to the P(II) protein family.</text>
</comment>
<evidence type="ECO:0000313" key="2">
    <source>
        <dbReference type="EMBL" id="HEW45447.1"/>
    </source>
</evidence>
<dbReference type="PROSITE" id="PS51343">
    <property type="entry name" value="PII_GLNB_DOM"/>
    <property type="match status" value="1"/>
</dbReference>
<dbReference type="SUPFAM" id="SSF54913">
    <property type="entry name" value="GlnB-like"/>
    <property type="match status" value="1"/>
</dbReference>
<dbReference type="GO" id="GO:0030234">
    <property type="term" value="F:enzyme regulator activity"/>
    <property type="evidence" value="ECO:0007669"/>
    <property type="project" value="InterPro"/>
</dbReference>
<name>A0A7C2ZHC0_9AQUI</name>
<dbReference type="EMBL" id="DSFP01000027">
    <property type="protein sequence ID" value="HEW45447.1"/>
    <property type="molecule type" value="Genomic_DNA"/>
</dbReference>
<gene>
    <name evidence="2" type="ORF">ENO47_02075</name>
</gene>
<dbReference type="GO" id="GO:0005524">
    <property type="term" value="F:ATP binding"/>
    <property type="evidence" value="ECO:0007669"/>
    <property type="project" value="TreeGrafter"/>
</dbReference>
<dbReference type="Gene3D" id="3.30.70.120">
    <property type="match status" value="1"/>
</dbReference>
<proteinExistence type="inferred from homology"/>
<dbReference type="Pfam" id="PF00543">
    <property type="entry name" value="P-II"/>
    <property type="match status" value="1"/>
</dbReference>
<dbReference type="GO" id="GO:0006808">
    <property type="term" value="P:regulation of nitrogen utilization"/>
    <property type="evidence" value="ECO:0007669"/>
    <property type="project" value="InterPro"/>
</dbReference>
<dbReference type="InterPro" id="IPR002187">
    <property type="entry name" value="N-reg_PII"/>
</dbReference>
<dbReference type="GO" id="GO:0005829">
    <property type="term" value="C:cytosol"/>
    <property type="evidence" value="ECO:0007669"/>
    <property type="project" value="TreeGrafter"/>
</dbReference>
<reference evidence="2" key="1">
    <citation type="journal article" date="2020" name="mSystems">
        <title>Genome- and Community-Level Interaction Insights into Carbon Utilization and Element Cycling Functions of Hydrothermarchaeota in Hydrothermal Sediment.</title>
        <authorList>
            <person name="Zhou Z."/>
            <person name="Liu Y."/>
            <person name="Xu W."/>
            <person name="Pan J."/>
            <person name="Luo Z.H."/>
            <person name="Li M."/>
        </authorList>
    </citation>
    <scope>NUCLEOTIDE SEQUENCE [LARGE SCALE GENOMIC DNA]</scope>
    <source>
        <strain evidence="2">SpSt-132</strain>
    </source>
</reference>
<dbReference type="InterPro" id="IPR011322">
    <property type="entry name" value="N-reg_PII-like_a/b"/>
</dbReference>
<dbReference type="PANTHER" id="PTHR30115">
    <property type="entry name" value="NITROGEN REGULATORY PROTEIN P-II"/>
    <property type="match status" value="1"/>
</dbReference>
<dbReference type="InterPro" id="IPR017918">
    <property type="entry name" value="N-reg_PII_CS"/>
</dbReference>
<organism evidence="2">
    <name type="scientific">Hydrogenobacter sp</name>
    <dbReference type="NCBI Taxonomy" id="2152829"/>
    <lineage>
        <taxon>Bacteria</taxon>
        <taxon>Pseudomonadati</taxon>
        <taxon>Aquificota</taxon>
        <taxon>Aquificia</taxon>
        <taxon>Aquificales</taxon>
        <taxon>Aquificaceae</taxon>
        <taxon>Hydrogenobacter</taxon>
    </lineage>
</organism>
<protein>
    <submittedName>
        <fullName evidence="2">P-II family nitrogen regulator</fullName>
    </submittedName>
</protein>
<dbReference type="PANTHER" id="PTHR30115:SF11">
    <property type="entry name" value="NITROGEN REGULATORY PROTEIN P-II HOMOLOG"/>
    <property type="match status" value="1"/>
</dbReference>
<accession>A0A7C2ZHC0</accession>
<sequence length="141" mass="15429">MKEIWAIIRREKYAETKRALDKVGCGAMSVHSVWGRGKQGGFIMSEAESELALYATSAPKLVPTPSYLVAEGATITKPVVYVPKKLLVMVLPDDKVEKAIEAIIEVNRTGHYGDGKIFVLPVEDAITIRTGERREEALTGG</sequence>
<dbReference type="SMART" id="SM00938">
    <property type="entry name" value="P-II"/>
    <property type="match status" value="1"/>
</dbReference>